<evidence type="ECO:0000259" key="1">
    <source>
        <dbReference type="Pfam" id="PF02541"/>
    </source>
</evidence>
<gene>
    <name evidence="2" type="ORF">QNJ86_05060</name>
</gene>
<sequence length="332" mass="34490">MTSSFLTDPAPACAPEGALRPGRYAAIDIGTVTCRMLVADIDEAGALHELRREYAITNLGEGVDATGVLKPEAMRRVAETVAGYCALLDSCEPADGSGITVVAVATSAARDARNASEFEALLADAGVRPTVIPGAREAALSFAGASCDFVGENLLVVDVGGGSTELVAGPAGGEPVRVHSFDIGCRRVTEKFLPSDPPAASELSAARAWIEDGMRPYFEGLRTDGFKPQRVVAVAGTATSVVAVRERMATYDSSRVHKAKVSRASLDEVYEQLAGVSLDERRRVVGLDPGRAPVIVAGLLILQAVLDLAGADGFTASESDILHGIILDAAKA</sequence>
<dbReference type="InterPro" id="IPR003695">
    <property type="entry name" value="Ppx_GppA_N"/>
</dbReference>
<comment type="caution">
    <text evidence="2">The sequence shown here is derived from an EMBL/GenBank/DDBJ whole genome shotgun (WGS) entry which is preliminary data.</text>
</comment>
<feature type="domain" description="Ppx/GppA phosphatase N-terminal" evidence="1">
    <location>
        <begin position="38"/>
        <end position="330"/>
    </location>
</feature>
<keyword evidence="3" id="KW-1185">Reference proteome</keyword>
<dbReference type="RefSeq" id="WP_283831511.1">
    <property type="nucleotide sequence ID" value="NZ_JASJEU010000010.1"/>
</dbReference>
<dbReference type="Pfam" id="PF02541">
    <property type="entry name" value="Ppx-GppA"/>
    <property type="match status" value="1"/>
</dbReference>
<name>A0ABT7DKV0_9ACTN</name>
<evidence type="ECO:0000313" key="2">
    <source>
        <dbReference type="EMBL" id="MDJ1650158.1"/>
    </source>
</evidence>
<dbReference type="SUPFAM" id="SSF53067">
    <property type="entry name" value="Actin-like ATPase domain"/>
    <property type="match status" value="2"/>
</dbReference>
<dbReference type="Gene3D" id="3.30.420.40">
    <property type="match status" value="1"/>
</dbReference>
<dbReference type="Gene3D" id="3.30.420.150">
    <property type="entry name" value="Exopolyphosphatase. Domain 2"/>
    <property type="match status" value="1"/>
</dbReference>
<organism evidence="2 3">
    <name type="scientific">Gordonibacter faecis</name>
    <dbReference type="NCBI Taxonomy" id="3047475"/>
    <lineage>
        <taxon>Bacteria</taxon>
        <taxon>Bacillati</taxon>
        <taxon>Actinomycetota</taxon>
        <taxon>Coriobacteriia</taxon>
        <taxon>Eggerthellales</taxon>
        <taxon>Eggerthellaceae</taxon>
        <taxon>Gordonibacter</taxon>
    </lineage>
</organism>
<dbReference type="PANTHER" id="PTHR30005:SF13">
    <property type="entry name" value="EXOPOLYPHOSPHATASE 2"/>
    <property type="match status" value="1"/>
</dbReference>
<dbReference type="EMBL" id="JASJEU010000010">
    <property type="protein sequence ID" value="MDJ1650158.1"/>
    <property type="molecule type" value="Genomic_DNA"/>
</dbReference>
<dbReference type="Proteomes" id="UP001232750">
    <property type="component" value="Unassembled WGS sequence"/>
</dbReference>
<proteinExistence type="predicted"/>
<dbReference type="InterPro" id="IPR050273">
    <property type="entry name" value="GppA/Ppx_hydrolase"/>
</dbReference>
<dbReference type="PANTHER" id="PTHR30005">
    <property type="entry name" value="EXOPOLYPHOSPHATASE"/>
    <property type="match status" value="1"/>
</dbReference>
<reference evidence="2 3" key="1">
    <citation type="submission" date="2023-05" db="EMBL/GenBank/DDBJ databases">
        <title>Gordonibacter KGMB12511T sp. nov., isolated from faeces of healthy Korean.</title>
        <authorList>
            <person name="Kim H.S."/>
            <person name="Kim J.-S."/>
            <person name="Suh M.K."/>
            <person name="Eom M.K."/>
            <person name="Do H.E."/>
            <person name="Lee J.-S."/>
        </authorList>
    </citation>
    <scope>NUCLEOTIDE SEQUENCE [LARGE SCALE GENOMIC DNA]</scope>
    <source>
        <strain evidence="2 3">KGMB12511</strain>
    </source>
</reference>
<accession>A0ABT7DKV0</accession>
<dbReference type="CDD" id="cd24054">
    <property type="entry name" value="ASKHA_NBD_AaPPX-GppA_MtPPX2-like"/>
    <property type="match status" value="1"/>
</dbReference>
<evidence type="ECO:0000313" key="3">
    <source>
        <dbReference type="Proteomes" id="UP001232750"/>
    </source>
</evidence>
<protein>
    <submittedName>
        <fullName evidence="2">Ppx/GppA family phosphatase</fullName>
    </submittedName>
</protein>
<dbReference type="InterPro" id="IPR043129">
    <property type="entry name" value="ATPase_NBD"/>
</dbReference>